<accession>A0A2T7NZ34</accession>
<evidence type="ECO:0000256" key="1">
    <source>
        <dbReference type="SAM" id="MobiDB-lite"/>
    </source>
</evidence>
<dbReference type="AlphaFoldDB" id="A0A2T7NZ34"/>
<evidence type="ECO:0000313" key="2">
    <source>
        <dbReference type="EMBL" id="PVD26434.1"/>
    </source>
</evidence>
<keyword evidence="3" id="KW-1185">Reference proteome</keyword>
<dbReference type="OrthoDB" id="436496at2759"/>
<evidence type="ECO:0000313" key="3">
    <source>
        <dbReference type="Proteomes" id="UP000245119"/>
    </source>
</evidence>
<dbReference type="EMBL" id="PZQS01000008">
    <property type="protein sequence ID" value="PVD26434.1"/>
    <property type="molecule type" value="Genomic_DNA"/>
</dbReference>
<sequence>MGVQHSKGRSLASIERNSSRRKYLPANGPSCNGHDSAATATIEDKAAQELPPFTDRQKELVVATWKVVQEDIAKVGVTMFMK</sequence>
<protein>
    <recommendedName>
        <fullName evidence="4">Globin family profile domain-containing protein</fullName>
    </recommendedName>
</protein>
<reference evidence="2 3" key="1">
    <citation type="submission" date="2018-04" db="EMBL/GenBank/DDBJ databases">
        <title>The genome of golden apple snail Pomacea canaliculata provides insight into stress tolerance and invasive adaptation.</title>
        <authorList>
            <person name="Liu C."/>
            <person name="Liu B."/>
            <person name="Ren Y."/>
            <person name="Zhang Y."/>
            <person name="Wang H."/>
            <person name="Li S."/>
            <person name="Jiang F."/>
            <person name="Yin L."/>
            <person name="Zhang G."/>
            <person name="Qian W."/>
            <person name="Fan W."/>
        </authorList>
    </citation>
    <scope>NUCLEOTIDE SEQUENCE [LARGE SCALE GENOMIC DNA]</scope>
    <source>
        <strain evidence="2">SZHN2017</strain>
        <tissue evidence="2">Muscle</tissue>
    </source>
</reference>
<feature type="region of interest" description="Disordered" evidence="1">
    <location>
        <begin position="1"/>
        <end position="36"/>
    </location>
</feature>
<comment type="caution">
    <text evidence="2">The sequence shown here is derived from an EMBL/GenBank/DDBJ whole genome shotgun (WGS) entry which is preliminary data.</text>
</comment>
<proteinExistence type="predicted"/>
<name>A0A2T7NZ34_POMCA</name>
<gene>
    <name evidence="2" type="ORF">C0Q70_14111</name>
</gene>
<organism evidence="2 3">
    <name type="scientific">Pomacea canaliculata</name>
    <name type="common">Golden apple snail</name>
    <dbReference type="NCBI Taxonomy" id="400727"/>
    <lineage>
        <taxon>Eukaryota</taxon>
        <taxon>Metazoa</taxon>
        <taxon>Spiralia</taxon>
        <taxon>Lophotrochozoa</taxon>
        <taxon>Mollusca</taxon>
        <taxon>Gastropoda</taxon>
        <taxon>Caenogastropoda</taxon>
        <taxon>Architaenioglossa</taxon>
        <taxon>Ampullarioidea</taxon>
        <taxon>Ampullariidae</taxon>
        <taxon>Pomacea</taxon>
    </lineage>
</organism>
<dbReference type="Proteomes" id="UP000245119">
    <property type="component" value="Linkage Group LG8"/>
</dbReference>
<evidence type="ECO:0008006" key="4">
    <source>
        <dbReference type="Google" id="ProtNLM"/>
    </source>
</evidence>